<accession>A0A8S4ATH4</accession>
<keyword evidence="2" id="KW-0862">Zinc</keyword>
<dbReference type="PROSITE" id="PS50188">
    <property type="entry name" value="B302_SPRY"/>
    <property type="match status" value="1"/>
</dbReference>
<evidence type="ECO:0000259" key="5">
    <source>
        <dbReference type="PROSITE" id="PS50188"/>
    </source>
</evidence>
<name>A0A8S4ATH4_9TELE</name>
<dbReference type="InterPro" id="IPR003879">
    <property type="entry name" value="Butyrophylin_SPRY"/>
</dbReference>
<dbReference type="Pfam" id="PF00622">
    <property type="entry name" value="SPRY"/>
    <property type="match status" value="1"/>
</dbReference>
<dbReference type="SMART" id="SM00449">
    <property type="entry name" value="SPRY"/>
    <property type="match status" value="1"/>
</dbReference>
<dbReference type="InterPro" id="IPR050143">
    <property type="entry name" value="TRIM/RBCC"/>
</dbReference>
<dbReference type="Gene3D" id="2.60.120.920">
    <property type="match status" value="1"/>
</dbReference>
<dbReference type="InterPro" id="IPR001870">
    <property type="entry name" value="B30.2/SPRY"/>
</dbReference>
<evidence type="ECO:0000256" key="1">
    <source>
        <dbReference type="ARBA" id="ARBA00022771"/>
    </source>
</evidence>
<feature type="domain" description="B30.2/SPRY" evidence="5">
    <location>
        <begin position="284"/>
        <end position="475"/>
    </location>
</feature>
<dbReference type="SMART" id="SM00589">
    <property type="entry name" value="PRY"/>
    <property type="match status" value="1"/>
</dbReference>
<dbReference type="CDD" id="cd19834">
    <property type="entry name" value="Bbox2_BSPRY"/>
    <property type="match status" value="1"/>
</dbReference>
<dbReference type="Gene3D" id="3.30.160.60">
    <property type="entry name" value="Classic Zinc Finger"/>
    <property type="match status" value="1"/>
</dbReference>
<dbReference type="PRINTS" id="PR01407">
    <property type="entry name" value="BUTYPHLNCDUF"/>
</dbReference>
<gene>
    <name evidence="6" type="ORF">MMEN_LOCUS4294</name>
</gene>
<protein>
    <submittedName>
        <fullName evidence="6">(Atlantic silverside) hypothetical protein</fullName>
    </submittedName>
</protein>
<comment type="caution">
    <text evidence="6">The sequence shown here is derived from an EMBL/GenBank/DDBJ whole genome shotgun (WGS) entry which is preliminary data.</text>
</comment>
<feature type="region of interest" description="Disordered" evidence="4">
    <location>
        <begin position="41"/>
        <end position="63"/>
    </location>
</feature>
<dbReference type="Pfam" id="PF00643">
    <property type="entry name" value="zf-B_box"/>
    <property type="match status" value="1"/>
</dbReference>
<feature type="coiled-coil region" evidence="3">
    <location>
        <begin position="163"/>
        <end position="204"/>
    </location>
</feature>
<dbReference type="Pfam" id="PF13765">
    <property type="entry name" value="PRY"/>
    <property type="match status" value="1"/>
</dbReference>
<dbReference type="EMBL" id="CAJRST010003335">
    <property type="protein sequence ID" value="CAG5867501.1"/>
    <property type="molecule type" value="Genomic_DNA"/>
</dbReference>
<keyword evidence="7" id="KW-1185">Reference proteome</keyword>
<dbReference type="InterPro" id="IPR003877">
    <property type="entry name" value="SPRY_dom"/>
</dbReference>
<evidence type="ECO:0000256" key="3">
    <source>
        <dbReference type="SAM" id="Coils"/>
    </source>
</evidence>
<dbReference type="InterPro" id="IPR043136">
    <property type="entry name" value="B30.2/SPRY_sf"/>
</dbReference>
<dbReference type="OrthoDB" id="9875313at2759"/>
<evidence type="ECO:0000313" key="6">
    <source>
        <dbReference type="EMBL" id="CAG5867501.1"/>
    </source>
</evidence>
<sequence>MSDAFTDCDLTCSSPPGATTAGRRSTDLEQPIFSALAGGVKAQPGGDAAGSPGDCSGGTASPTAAAISDSESGFFSVESELCVEHESELDWFCGTERKLVCGHCASVGSCHGHSVTPLASRVSAVRNQLVDVCEKMQLQALRIERFVDQTLAAKEQKLQAAACRARERVLAQVSAAREALEEEEQRLLEEVQREEERVEQCLLTQRAHWSQALASLSQTRSSLVHTLTHSPDAQLVVRDGREGGGGLTGVQEIAERVEEAEGVGEPCDTDKLSLNPVCGDSKLLRGLWATAMLLGPNAYGPSDLKFDQRTVSPLLSLSDDHCTLTFLHKKPRQSPPYDPARFDCWPNALGSLAMSSGTHSWVLDVGGSGAFKVGVCYASLERKGSGDQARLGHNAQSWVLCHYDGEYSFCHAGKKLPLQVARRPQRIGLLLDCSSQALLFYEPESCAVLYCATQRFSAPLLPACAVTDRSITILH</sequence>
<organism evidence="6 7">
    <name type="scientific">Menidia menidia</name>
    <name type="common">Atlantic silverside</name>
    <dbReference type="NCBI Taxonomy" id="238744"/>
    <lineage>
        <taxon>Eukaryota</taxon>
        <taxon>Metazoa</taxon>
        <taxon>Chordata</taxon>
        <taxon>Craniata</taxon>
        <taxon>Vertebrata</taxon>
        <taxon>Euteleostomi</taxon>
        <taxon>Actinopterygii</taxon>
        <taxon>Neopterygii</taxon>
        <taxon>Teleostei</taxon>
        <taxon>Neoteleostei</taxon>
        <taxon>Acanthomorphata</taxon>
        <taxon>Ovalentaria</taxon>
        <taxon>Atherinomorphae</taxon>
        <taxon>Atheriniformes</taxon>
        <taxon>Atherinopsidae</taxon>
        <taxon>Menidiinae</taxon>
        <taxon>Menidia</taxon>
    </lineage>
</organism>
<reference evidence="6" key="1">
    <citation type="submission" date="2021-05" db="EMBL/GenBank/DDBJ databases">
        <authorList>
            <person name="Tigano A."/>
        </authorList>
    </citation>
    <scope>NUCLEOTIDE SEQUENCE</scope>
</reference>
<dbReference type="PANTHER" id="PTHR24103">
    <property type="entry name" value="E3 UBIQUITIN-PROTEIN LIGASE TRIM"/>
    <property type="match status" value="1"/>
</dbReference>
<dbReference type="InterPro" id="IPR006574">
    <property type="entry name" value="PRY"/>
</dbReference>
<keyword evidence="3" id="KW-0175">Coiled coil</keyword>
<dbReference type="InterPro" id="IPR013320">
    <property type="entry name" value="ConA-like_dom_sf"/>
</dbReference>
<proteinExistence type="predicted"/>
<keyword evidence="1" id="KW-0479">Metal-binding</keyword>
<evidence type="ECO:0000256" key="4">
    <source>
        <dbReference type="SAM" id="MobiDB-lite"/>
    </source>
</evidence>
<dbReference type="Proteomes" id="UP000677803">
    <property type="component" value="Unassembled WGS sequence"/>
</dbReference>
<dbReference type="SUPFAM" id="SSF49899">
    <property type="entry name" value="Concanavalin A-like lectins/glucanases"/>
    <property type="match status" value="1"/>
</dbReference>
<evidence type="ECO:0000256" key="2">
    <source>
        <dbReference type="ARBA" id="ARBA00022833"/>
    </source>
</evidence>
<dbReference type="InterPro" id="IPR000315">
    <property type="entry name" value="Znf_B-box"/>
</dbReference>
<dbReference type="GO" id="GO:0008270">
    <property type="term" value="F:zinc ion binding"/>
    <property type="evidence" value="ECO:0007669"/>
    <property type="project" value="UniProtKB-KW"/>
</dbReference>
<dbReference type="SUPFAM" id="SSF57845">
    <property type="entry name" value="B-box zinc-binding domain"/>
    <property type="match status" value="1"/>
</dbReference>
<evidence type="ECO:0000313" key="7">
    <source>
        <dbReference type="Proteomes" id="UP000677803"/>
    </source>
</evidence>
<dbReference type="AlphaFoldDB" id="A0A8S4ATH4"/>
<keyword evidence="1" id="KW-0863">Zinc-finger</keyword>